<evidence type="ECO:0000256" key="6">
    <source>
        <dbReference type="ARBA" id="ARBA00022729"/>
    </source>
</evidence>
<feature type="transmembrane region" description="Helical" evidence="13">
    <location>
        <begin position="474"/>
        <end position="500"/>
    </location>
</feature>
<evidence type="ECO:0000256" key="9">
    <source>
        <dbReference type="ARBA" id="ARBA00022777"/>
    </source>
</evidence>
<keyword evidence="6" id="KW-0732">Signal</keyword>
<accession>A0AAV5K6V0</accession>
<evidence type="ECO:0000256" key="2">
    <source>
        <dbReference type="ARBA" id="ARBA00012513"/>
    </source>
</evidence>
<dbReference type="PANTHER" id="PTHR45974:SF134">
    <property type="entry name" value="OS01G0960400 PROTEIN"/>
    <property type="match status" value="1"/>
</dbReference>
<sequence length="618" mass="68756">MLQNSAEFRNLGMSKSKVWTLGAVFVGCFFLSSLLVGAQNNSILQPDEVSALRTIKRSLIDPNKNLSNWNRGDPCTSNWTGVCCFNTTREDGYLHVRELESFWMLQNFPLVCDRRCFRTLLNSAILGCLNPKSGPWELSLSATSFCLHCLLEHKITSLSLMKVAFLIESLRNCNVQGSIPDISRIPSLYYLDLSSNHLSGPILTSKISKNITTIDLSNNELNGTIPASFSGLPLLQNLILANNSLNGSIPSSIWQNRTQNVSESLKVDLEYNSLDSISGSSDLPQNVTLWLKGNPICSNPTNGNIVLFCRTKSENESMISTATNSITNCPPESCPPSYEYSPTFPIPCFCAVPLPVGYRLKSPGFSDFRPYIEAFEVYLTNGLSLKLFQLYINSFAWEGPRLRMYLKLYPVYNASSSNSNLFNESEVRRIRSMFTGWRINGSNIFGPYELINFTLSDIYKDEFRIPSSDMSPGALAGITLVTIGGAAAVTLSAIVSVIFLRRHLRNYRAVAKRRQGEYLKIPKIMSKTEIEKECWPCSNGSNGSNKTESFGGVLGPTSFNLRMHYKDVLAAVFHMTMQFGDCETTLNTAENSYWLVCYIAAYKYLGSPGVLQPAKDTA</sequence>
<name>A0AAV5K6V0_9ROSI</name>
<evidence type="ECO:0000256" key="5">
    <source>
        <dbReference type="ARBA" id="ARBA00022679"/>
    </source>
</evidence>
<dbReference type="EC" id="2.7.11.1" evidence="2"/>
<dbReference type="InterPro" id="IPR001611">
    <property type="entry name" value="Leu-rich_rpt"/>
</dbReference>
<evidence type="ECO:0000256" key="10">
    <source>
        <dbReference type="ARBA" id="ARBA00022840"/>
    </source>
</evidence>
<proteinExistence type="predicted"/>
<dbReference type="EMBL" id="BPVZ01000056">
    <property type="protein sequence ID" value="GKV20766.1"/>
    <property type="molecule type" value="Genomic_DNA"/>
</dbReference>
<keyword evidence="13" id="KW-1133">Transmembrane helix</keyword>
<reference evidence="15 16" key="1">
    <citation type="journal article" date="2021" name="Commun. Biol.">
        <title>The genome of Shorea leprosula (Dipterocarpaceae) highlights the ecological relevance of drought in aseasonal tropical rainforests.</title>
        <authorList>
            <person name="Ng K.K.S."/>
            <person name="Kobayashi M.J."/>
            <person name="Fawcett J.A."/>
            <person name="Hatakeyama M."/>
            <person name="Paape T."/>
            <person name="Ng C.H."/>
            <person name="Ang C.C."/>
            <person name="Tnah L.H."/>
            <person name="Lee C.T."/>
            <person name="Nishiyama T."/>
            <person name="Sese J."/>
            <person name="O'Brien M.J."/>
            <person name="Copetti D."/>
            <person name="Mohd Noor M.I."/>
            <person name="Ong R.C."/>
            <person name="Putra M."/>
            <person name="Sireger I.Z."/>
            <person name="Indrioko S."/>
            <person name="Kosugi Y."/>
            <person name="Izuno A."/>
            <person name="Isagi Y."/>
            <person name="Lee S.L."/>
            <person name="Shimizu K.K."/>
        </authorList>
    </citation>
    <scope>NUCLEOTIDE SEQUENCE [LARGE SCALE GENOMIC DNA]</scope>
    <source>
        <strain evidence="15">214</strain>
    </source>
</reference>
<keyword evidence="9" id="KW-0418">Kinase</keyword>
<dbReference type="Proteomes" id="UP001054252">
    <property type="component" value="Unassembled WGS sequence"/>
</dbReference>
<organism evidence="15 16">
    <name type="scientific">Rubroshorea leprosula</name>
    <dbReference type="NCBI Taxonomy" id="152421"/>
    <lineage>
        <taxon>Eukaryota</taxon>
        <taxon>Viridiplantae</taxon>
        <taxon>Streptophyta</taxon>
        <taxon>Embryophyta</taxon>
        <taxon>Tracheophyta</taxon>
        <taxon>Spermatophyta</taxon>
        <taxon>Magnoliopsida</taxon>
        <taxon>eudicotyledons</taxon>
        <taxon>Gunneridae</taxon>
        <taxon>Pentapetalae</taxon>
        <taxon>rosids</taxon>
        <taxon>malvids</taxon>
        <taxon>Malvales</taxon>
        <taxon>Dipterocarpaceae</taxon>
        <taxon>Rubroshorea</taxon>
    </lineage>
</organism>
<keyword evidence="11 13" id="KW-0472">Membrane</keyword>
<dbReference type="Pfam" id="PF08263">
    <property type="entry name" value="LRRNT_2"/>
    <property type="match status" value="1"/>
</dbReference>
<keyword evidence="12" id="KW-0325">Glycoprotein</keyword>
<dbReference type="AlphaFoldDB" id="A0AAV5K6V0"/>
<dbReference type="GO" id="GO:0016020">
    <property type="term" value="C:membrane"/>
    <property type="evidence" value="ECO:0007669"/>
    <property type="project" value="UniProtKB-SubCell"/>
</dbReference>
<protein>
    <recommendedName>
        <fullName evidence="2">non-specific serine/threonine protein kinase</fullName>
        <ecNumber evidence="2">2.7.11.1</ecNumber>
    </recommendedName>
</protein>
<dbReference type="Pfam" id="PF13855">
    <property type="entry name" value="LRR_8"/>
    <property type="match status" value="1"/>
</dbReference>
<keyword evidence="5" id="KW-0808">Transferase</keyword>
<dbReference type="GO" id="GO:0004674">
    <property type="term" value="F:protein serine/threonine kinase activity"/>
    <property type="evidence" value="ECO:0007669"/>
    <property type="project" value="UniProtKB-KW"/>
</dbReference>
<dbReference type="PANTHER" id="PTHR45974">
    <property type="entry name" value="RECEPTOR-LIKE PROTEIN 55"/>
    <property type="match status" value="1"/>
</dbReference>
<dbReference type="SUPFAM" id="SSF52058">
    <property type="entry name" value="L domain-like"/>
    <property type="match status" value="1"/>
</dbReference>
<comment type="subcellular location">
    <subcellularLocation>
        <location evidence="1">Membrane</location>
    </subcellularLocation>
</comment>
<evidence type="ECO:0000259" key="14">
    <source>
        <dbReference type="Pfam" id="PF08263"/>
    </source>
</evidence>
<evidence type="ECO:0000256" key="1">
    <source>
        <dbReference type="ARBA" id="ARBA00004370"/>
    </source>
</evidence>
<keyword evidence="8" id="KW-0547">Nucleotide-binding</keyword>
<feature type="domain" description="Leucine-rich repeat-containing N-terminal plant-type" evidence="14">
    <location>
        <begin position="46"/>
        <end position="84"/>
    </location>
</feature>
<dbReference type="Gene3D" id="3.80.10.10">
    <property type="entry name" value="Ribonuclease Inhibitor"/>
    <property type="match status" value="1"/>
</dbReference>
<evidence type="ECO:0000256" key="7">
    <source>
        <dbReference type="ARBA" id="ARBA00022737"/>
    </source>
</evidence>
<evidence type="ECO:0000256" key="13">
    <source>
        <dbReference type="SAM" id="Phobius"/>
    </source>
</evidence>
<evidence type="ECO:0000256" key="3">
    <source>
        <dbReference type="ARBA" id="ARBA00022527"/>
    </source>
</evidence>
<comment type="caution">
    <text evidence="15">The sequence shown here is derived from an EMBL/GenBank/DDBJ whole genome shotgun (WGS) entry which is preliminary data.</text>
</comment>
<evidence type="ECO:0000313" key="16">
    <source>
        <dbReference type="Proteomes" id="UP001054252"/>
    </source>
</evidence>
<evidence type="ECO:0000313" key="15">
    <source>
        <dbReference type="EMBL" id="GKV20766.1"/>
    </source>
</evidence>
<evidence type="ECO:0000256" key="4">
    <source>
        <dbReference type="ARBA" id="ARBA00022614"/>
    </source>
</evidence>
<keyword evidence="4" id="KW-0433">Leucine-rich repeat</keyword>
<dbReference type="GO" id="GO:0005524">
    <property type="term" value="F:ATP binding"/>
    <property type="evidence" value="ECO:0007669"/>
    <property type="project" value="UniProtKB-KW"/>
</dbReference>
<keyword evidence="7" id="KW-0677">Repeat</keyword>
<keyword evidence="10" id="KW-0067">ATP-binding</keyword>
<dbReference type="InterPro" id="IPR032675">
    <property type="entry name" value="LRR_dom_sf"/>
</dbReference>
<keyword evidence="3" id="KW-0723">Serine/threonine-protein kinase</keyword>
<evidence type="ECO:0000256" key="8">
    <source>
        <dbReference type="ARBA" id="ARBA00022741"/>
    </source>
</evidence>
<keyword evidence="13" id="KW-0812">Transmembrane</keyword>
<keyword evidence="16" id="KW-1185">Reference proteome</keyword>
<gene>
    <name evidence="15" type="ORF">SLEP1_g30844</name>
</gene>
<evidence type="ECO:0000256" key="11">
    <source>
        <dbReference type="ARBA" id="ARBA00023136"/>
    </source>
</evidence>
<evidence type="ECO:0000256" key="12">
    <source>
        <dbReference type="ARBA" id="ARBA00023180"/>
    </source>
</evidence>
<dbReference type="InterPro" id="IPR013210">
    <property type="entry name" value="LRR_N_plant-typ"/>
</dbReference>